<organism evidence="1 2">
    <name type="scientific">Oceanobacillus piezotolerans</name>
    <dbReference type="NCBI Taxonomy" id="2448030"/>
    <lineage>
        <taxon>Bacteria</taxon>
        <taxon>Bacillati</taxon>
        <taxon>Bacillota</taxon>
        <taxon>Bacilli</taxon>
        <taxon>Bacillales</taxon>
        <taxon>Bacillaceae</taxon>
        <taxon>Oceanobacillus</taxon>
    </lineage>
</organism>
<sequence length="65" mass="7338">MPVESGVFCRSGFIHTQLLEQARVGSGNTIFTTSDFLTTMKGKNTPPNTFFHKQIKWIGLNYMVN</sequence>
<keyword evidence="2" id="KW-1185">Reference proteome</keyword>
<evidence type="ECO:0000313" key="1">
    <source>
        <dbReference type="EMBL" id="RLL47787.1"/>
    </source>
</evidence>
<dbReference type="EMBL" id="RCHR01000001">
    <property type="protein sequence ID" value="RLL47787.1"/>
    <property type="molecule type" value="Genomic_DNA"/>
</dbReference>
<proteinExistence type="predicted"/>
<dbReference type="AlphaFoldDB" id="A0A498DS28"/>
<accession>A0A498DS28</accession>
<evidence type="ECO:0000313" key="2">
    <source>
        <dbReference type="Proteomes" id="UP000270219"/>
    </source>
</evidence>
<comment type="caution">
    <text evidence="1">The sequence shown here is derived from an EMBL/GenBank/DDBJ whole genome shotgun (WGS) entry which is preliminary data.</text>
</comment>
<reference evidence="1 2" key="1">
    <citation type="submission" date="2018-10" db="EMBL/GenBank/DDBJ databases">
        <title>Oceanobacillus sp. YLB-02 draft genome.</title>
        <authorList>
            <person name="Yu L."/>
        </authorList>
    </citation>
    <scope>NUCLEOTIDE SEQUENCE [LARGE SCALE GENOMIC DNA]</scope>
    <source>
        <strain evidence="1 2">YLB-02</strain>
    </source>
</reference>
<gene>
    <name evidence="1" type="ORF">D8M04_00460</name>
</gene>
<protein>
    <submittedName>
        <fullName evidence="1">Uncharacterized protein</fullName>
    </submittedName>
</protein>
<name>A0A498DS28_9BACI</name>
<dbReference type="Proteomes" id="UP000270219">
    <property type="component" value="Unassembled WGS sequence"/>
</dbReference>